<gene>
    <name evidence="1" type="ORF">RHSIM_Rhsim11G0074100</name>
</gene>
<evidence type="ECO:0000313" key="1">
    <source>
        <dbReference type="EMBL" id="KAF7127869.1"/>
    </source>
</evidence>
<name>A0A834LBF0_RHOSS</name>
<dbReference type="Proteomes" id="UP000626092">
    <property type="component" value="Unassembled WGS sequence"/>
</dbReference>
<keyword evidence="2" id="KW-1185">Reference proteome</keyword>
<sequence length="102" mass="10903">MGAKLVKKVKDGGGATEAAAENALAKAARTKLAAKVAAEGLVLPRRKRVLKMVWNYMLMGPNLCPIKPVPVLCHTPLHGEAPVSGVWSSSVQSRLIVESFWV</sequence>
<reference evidence="1" key="1">
    <citation type="submission" date="2019-11" db="EMBL/GenBank/DDBJ databases">
        <authorList>
            <person name="Liu Y."/>
            <person name="Hou J."/>
            <person name="Li T.-Q."/>
            <person name="Guan C.-H."/>
            <person name="Wu X."/>
            <person name="Wu H.-Z."/>
            <person name="Ling F."/>
            <person name="Zhang R."/>
            <person name="Shi X.-G."/>
            <person name="Ren J.-P."/>
            <person name="Chen E.-F."/>
            <person name="Sun J.-M."/>
        </authorList>
    </citation>
    <scope>NUCLEOTIDE SEQUENCE</scope>
    <source>
        <strain evidence="1">Adult_tree_wgs_1</strain>
        <tissue evidence="1">Leaves</tissue>
    </source>
</reference>
<protein>
    <submittedName>
        <fullName evidence="1">Uncharacterized protein</fullName>
    </submittedName>
</protein>
<organism evidence="1 2">
    <name type="scientific">Rhododendron simsii</name>
    <name type="common">Sims's rhododendron</name>
    <dbReference type="NCBI Taxonomy" id="118357"/>
    <lineage>
        <taxon>Eukaryota</taxon>
        <taxon>Viridiplantae</taxon>
        <taxon>Streptophyta</taxon>
        <taxon>Embryophyta</taxon>
        <taxon>Tracheophyta</taxon>
        <taxon>Spermatophyta</taxon>
        <taxon>Magnoliopsida</taxon>
        <taxon>eudicotyledons</taxon>
        <taxon>Gunneridae</taxon>
        <taxon>Pentapetalae</taxon>
        <taxon>asterids</taxon>
        <taxon>Ericales</taxon>
        <taxon>Ericaceae</taxon>
        <taxon>Ericoideae</taxon>
        <taxon>Rhodoreae</taxon>
        <taxon>Rhododendron</taxon>
    </lineage>
</organism>
<proteinExistence type="predicted"/>
<dbReference type="AlphaFoldDB" id="A0A834LBF0"/>
<evidence type="ECO:0000313" key="2">
    <source>
        <dbReference type="Proteomes" id="UP000626092"/>
    </source>
</evidence>
<comment type="caution">
    <text evidence="1">The sequence shown here is derived from an EMBL/GenBank/DDBJ whole genome shotgun (WGS) entry which is preliminary data.</text>
</comment>
<dbReference type="EMBL" id="WJXA01000011">
    <property type="protein sequence ID" value="KAF7127869.1"/>
    <property type="molecule type" value="Genomic_DNA"/>
</dbReference>
<accession>A0A834LBF0</accession>